<organism evidence="1">
    <name type="scientific">marine sediment metagenome</name>
    <dbReference type="NCBI Taxonomy" id="412755"/>
    <lineage>
        <taxon>unclassified sequences</taxon>
        <taxon>metagenomes</taxon>
        <taxon>ecological metagenomes</taxon>
    </lineage>
</organism>
<dbReference type="Gene3D" id="3.40.50.1820">
    <property type="entry name" value="alpha/beta hydrolase"/>
    <property type="match status" value="1"/>
</dbReference>
<gene>
    <name evidence="1" type="ORF">S01H4_65229</name>
</gene>
<dbReference type="AlphaFoldDB" id="X1DUH8"/>
<feature type="non-terminal residue" evidence="1">
    <location>
        <position position="110"/>
    </location>
</feature>
<dbReference type="InterPro" id="IPR029058">
    <property type="entry name" value="AB_hydrolase_fold"/>
</dbReference>
<evidence type="ECO:0000313" key="1">
    <source>
        <dbReference type="EMBL" id="GAH23827.1"/>
    </source>
</evidence>
<feature type="non-terminal residue" evidence="1">
    <location>
        <position position="1"/>
    </location>
</feature>
<name>X1DUH8_9ZZZZ</name>
<accession>X1DUH8</accession>
<evidence type="ECO:0008006" key="2">
    <source>
        <dbReference type="Google" id="ProtNLM"/>
    </source>
</evidence>
<protein>
    <recommendedName>
        <fullName evidence="2">Serine aminopeptidase S33 domain-containing protein</fullName>
    </recommendedName>
</protein>
<proteinExistence type="predicted"/>
<dbReference type="SUPFAM" id="SSF53474">
    <property type="entry name" value="alpha/beta-Hydrolases"/>
    <property type="match status" value="1"/>
</dbReference>
<dbReference type="EMBL" id="BART01039836">
    <property type="protein sequence ID" value="GAH23827.1"/>
    <property type="molecule type" value="Genomic_DNA"/>
</dbReference>
<comment type="caution">
    <text evidence="1">The sequence shown here is derived from an EMBL/GenBank/DDBJ whole genome shotgun (WGS) entry which is preliminary data.</text>
</comment>
<sequence>KFSNNIKGNFIVAYPLSAWKRALEKEIIFIREKCEKIIVGGHSMGGVFSLILASNDNIDGVFTISAPIGLRGFAPKLVPLLKLFVKFYPIPLKEFKQETNGKWVGYDKIH</sequence>
<reference evidence="1" key="1">
    <citation type="journal article" date="2014" name="Front. Microbiol.">
        <title>High frequency of phylogenetically diverse reductive dehalogenase-homologous genes in deep subseafloor sedimentary metagenomes.</title>
        <authorList>
            <person name="Kawai M."/>
            <person name="Futagami T."/>
            <person name="Toyoda A."/>
            <person name="Takaki Y."/>
            <person name="Nishi S."/>
            <person name="Hori S."/>
            <person name="Arai W."/>
            <person name="Tsubouchi T."/>
            <person name="Morono Y."/>
            <person name="Uchiyama I."/>
            <person name="Ito T."/>
            <person name="Fujiyama A."/>
            <person name="Inagaki F."/>
            <person name="Takami H."/>
        </authorList>
    </citation>
    <scope>NUCLEOTIDE SEQUENCE</scope>
    <source>
        <strain evidence="1">Expedition CK06-06</strain>
    </source>
</reference>